<feature type="signal peptide" evidence="1">
    <location>
        <begin position="1"/>
        <end position="25"/>
    </location>
</feature>
<dbReference type="EMBL" id="QNRR01000005">
    <property type="protein sequence ID" value="RBP43608.1"/>
    <property type="molecule type" value="Genomic_DNA"/>
</dbReference>
<feature type="chain" id="PRO_5016810515" description="HEAT repeat protein" evidence="1">
    <location>
        <begin position="26"/>
        <end position="451"/>
    </location>
</feature>
<comment type="caution">
    <text evidence="2">The sequence shown here is derived from an EMBL/GenBank/DDBJ whole genome shotgun (WGS) entry which is preliminary data.</text>
</comment>
<proteinExistence type="predicted"/>
<protein>
    <recommendedName>
        <fullName evidence="4">HEAT repeat protein</fullName>
    </recommendedName>
</protein>
<keyword evidence="3" id="KW-1185">Reference proteome</keyword>
<evidence type="ECO:0000313" key="3">
    <source>
        <dbReference type="Proteomes" id="UP000253426"/>
    </source>
</evidence>
<name>A0A366HKZ9_9BACT</name>
<evidence type="ECO:0000313" key="2">
    <source>
        <dbReference type="EMBL" id="RBP43608.1"/>
    </source>
</evidence>
<organism evidence="2 3">
    <name type="scientific">Roseimicrobium gellanilyticum</name>
    <dbReference type="NCBI Taxonomy" id="748857"/>
    <lineage>
        <taxon>Bacteria</taxon>
        <taxon>Pseudomonadati</taxon>
        <taxon>Verrucomicrobiota</taxon>
        <taxon>Verrucomicrobiia</taxon>
        <taxon>Verrucomicrobiales</taxon>
        <taxon>Verrucomicrobiaceae</taxon>
        <taxon>Roseimicrobium</taxon>
    </lineage>
</organism>
<gene>
    <name evidence="2" type="ORF">DES53_1056</name>
</gene>
<reference evidence="2 3" key="1">
    <citation type="submission" date="2018-06" db="EMBL/GenBank/DDBJ databases">
        <title>Genomic Encyclopedia of Type Strains, Phase IV (KMG-IV): sequencing the most valuable type-strain genomes for metagenomic binning, comparative biology and taxonomic classification.</title>
        <authorList>
            <person name="Goeker M."/>
        </authorList>
    </citation>
    <scope>NUCLEOTIDE SEQUENCE [LARGE SCALE GENOMIC DNA]</scope>
    <source>
        <strain evidence="2 3">DSM 25532</strain>
    </source>
</reference>
<sequence>MMRMRLLCAGIWIVPLLLCGVRTQAGETEDVLQSIKSRLPFISTGEFYFRREPRDYTRGYQVTAAWKILTELNAPQLVTADLVQLTTHSDADIRALALLALLAKETPEVVPACLKLVKNDAATLPREARPSGMTGELMDHPFTHPQTVGDVARTILYRLGWLGNDPDTEAWLAPRKDNPDWLAWHKLRYERAVKGFYHPEDSVRPALRRFTDSLEALPRATRAWVLLYLADDVFGSSGHWLDWFATEAEMIAAARELGPEALLEFLRSGKRAGLRVSQLDKPENGRRFIITYAARLFSPVQAEELLKLKLYTAAADADPALVRGAVGAAMKDLDGEYESWDRAHAMAALAALGDTSDRERAVKWFYEEPNPSGGSTPQSIFIHDLEFRKPKEWRDIARRLVEHPSFERLRSLDVMYLSILVDIMEGNGPPRPFRDDAAYNRQRLREKFNIK</sequence>
<accession>A0A366HKZ9</accession>
<dbReference type="Proteomes" id="UP000253426">
    <property type="component" value="Unassembled WGS sequence"/>
</dbReference>
<keyword evidence="1" id="KW-0732">Signal</keyword>
<evidence type="ECO:0008006" key="4">
    <source>
        <dbReference type="Google" id="ProtNLM"/>
    </source>
</evidence>
<dbReference type="AlphaFoldDB" id="A0A366HKZ9"/>
<evidence type="ECO:0000256" key="1">
    <source>
        <dbReference type="SAM" id="SignalP"/>
    </source>
</evidence>